<dbReference type="SMART" id="SM00862">
    <property type="entry name" value="Trans_reg_C"/>
    <property type="match status" value="1"/>
</dbReference>
<dbReference type="InterPro" id="IPR036388">
    <property type="entry name" value="WH-like_DNA-bd_sf"/>
</dbReference>
<dbReference type="GO" id="GO:0000976">
    <property type="term" value="F:transcription cis-regulatory region binding"/>
    <property type="evidence" value="ECO:0007669"/>
    <property type="project" value="TreeGrafter"/>
</dbReference>
<evidence type="ECO:0000256" key="3">
    <source>
        <dbReference type="ARBA" id="ARBA00023015"/>
    </source>
</evidence>
<keyword evidence="5" id="KW-0804">Transcription</keyword>
<dbReference type="SMART" id="SM00448">
    <property type="entry name" value="REC"/>
    <property type="match status" value="1"/>
</dbReference>
<dbReference type="GO" id="GO:0032993">
    <property type="term" value="C:protein-DNA complex"/>
    <property type="evidence" value="ECO:0007669"/>
    <property type="project" value="TreeGrafter"/>
</dbReference>
<keyword evidence="2" id="KW-0902">Two-component regulatory system</keyword>
<accession>A0A1W1CS59</accession>
<dbReference type="PANTHER" id="PTHR48111">
    <property type="entry name" value="REGULATOR OF RPOS"/>
    <property type="match status" value="1"/>
</dbReference>
<evidence type="ECO:0000259" key="6">
    <source>
        <dbReference type="PROSITE" id="PS50110"/>
    </source>
</evidence>
<dbReference type="PANTHER" id="PTHR48111:SF22">
    <property type="entry name" value="REGULATOR OF RPOS"/>
    <property type="match status" value="1"/>
</dbReference>
<evidence type="ECO:0000313" key="8">
    <source>
        <dbReference type="EMBL" id="SFV68589.1"/>
    </source>
</evidence>
<keyword evidence="3" id="KW-0805">Transcription regulation</keyword>
<keyword evidence="4 8" id="KW-0238">DNA-binding</keyword>
<evidence type="ECO:0000256" key="1">
    <source>
        <dbReference type="ARBA" id="ARBA00022553"/>
    </source>
</evidence>
<dbReference type="InterPro" id="IPR039420">
    <property type="entry name" value="WalR-like"/>
</dbReference>
<dbReference type="EMBL" id="FPHM01000125">
    <property type="protein sequence ID" value="SFV68589.1"/>
    <property type="molecule type" value="Genomic_DNA"/>
</dbReference>
<reference evidence="8" key="1">
    <citation type="submission" date="2016-10" db="EMBL/GenBank/DDBJ databases">
        <authorList>
            <person name="de Groot N.N."/>
        </authorList>
    </citation>
    <scope>NUCLEOTIDE SEQUENCE</scope>
</reference>
<feature type="domain" description="Response regulatory" evidence="6">
    <location>
        <begin position="3"/>
        <end position="117"/>
    </location>
</feature>
<organism evidence="8">
    <name type="scientific">hydrothermal vent metagenome</name>
    <dbReference type="NCBI Taxonomy" id="652676"/>
    <lineage>
        <taxon>unclassified sequences</taxon>
        <taxon>metagenomes</taxon>
        <taxon>ecological metagenomes</taxon>
    </lineage>
</organism>
<protein>
    <submittedName>
        <fullName evidence="8">DNA-binding response regulator</fullName>
    </submittedName>
</protein>
<evidence type="ECO:0000256" key="4">
    <source>
        <dbReference type="ARBA" id="ARBA00023125"/>
    </source>
</evidence>
<dbReference type="SUPFAM" id="SSF46894">
    <property type="entry name" value="C-terminal effector domain of the bipartite response regulators"/>
    <property type="match status" value="1"/>
</dbReference>
<dbReference type="InterPro" id="IPR001867">
    <property type="entry name" value="OmpR/PhoB-type_DNA-bd"/>
</dbReference>
<evidence type="ECO:0000256" key="2">
    <source>
        <dbReference type="ARBA" id="ARBA00023012"/>
    </source>
</evidence>
<proteinExistence type="predicted"/>
<dbReference type="GO" id="GO:0000156">
    <property type="term" value="F:phosphorelay response regulator activity"/>
    <property type="evidence" value="ECO:0007669"/>
    <property type="project" value="TreeGrafter"/>
</dbReference>
<dbReference type="InterPro" id="IPR011006">
    <property type="entry name" value="CheY-like_superfamily"/>
</dbReference>
<evidence type="ECO:0000256" key="5">
    <source>
        <dbReference type="ARBA" id="ARBA00023163"/>
    </source>
</evidence>
<gene>
    <name evidence="8" type="ORF">MNB_SV-13-665</name>
</gene>
<dbReference type="Gene3D" id="1.10.10.10">
    <property type="entry name" value="Winged helix-like DNA-binding domain superfamily/Winged helix DNA-binding domain"/>
    <property type="match status" value="1"/>
</dbReference>
<dbReference type="SUPFAM" id="SSF52172">
    <property type="entry name" value="CheY-like"/>
    <property type="match status" value="1"/>
</dbReference>
<dbReference type="Gene3D" id="3.40.50.2300">
    <property type="match status" value="1"/>
</dbReference>
<evidence type="ECO:0000259" key="7">
    <source>
        <dbReference type="PROSITE" id="PS51755"/>
    </source>
</evidence>
<dbReference type="CDD" id="cd00383">
    <property type="entry name" value="trans_reg_C"/>
    <property type="match status" value="1"/>
</dbReference>
<dbReference type="GO" id="GO:0005829">
    <property type="term" value="C:cytosol"/>
    <property type="evidence" value="ECO:0007669"/>
    <property type="project" value="TreeGrafter"/>
</dbReference>
<keyword evidence="1" id="KW-0597">Phosphoprotein</keyword>
<dbReference type="GO" id="GO:0006355">
    <property type="term" value="P:regulation of DNA-templated transcription"/>
    <property type="evidence" value="ECO:0007669"/>
    <property type="project" value="InterPro"/>
</dbReference>
<dbReference type="PROSITE" id="PS50110">
    <property type="entry name" value="RESPONSE_REGULATORY"/>
    <property type="match status" value="1"/>
</dbReference>
<dbReference type="Pfam" id="PF00072">
    <property type="entry name" value="Response_reg"/>
    <property type="match status" value="1"/>
</dbReference>
<dbReference type="InterPro" id="IPR016032">
    <property type="entry name" value="Sig_transdc_resp-reg_C-effctor"/>
</dbReference>
<dbReference type="AlphaFoldDB" id="A0A1W1CS59"/>
<sequence>MSKILLLEDDKDFNETLEDFLEEEGFMLDCVLDPYSALDLTYENNYDLYLFDVNLPYENGFKLLEKLRDSGDKTPTIFITSRSDKASLKKGFMQGGDDYLTKPVDLEELLLRIIAVLRRQTRSEVVILGDYTFDILDKMLYQNEHPIELTQKVKELLLVFIEGQGRVVSSEEIKSRLWSSSEEGSDGALRVYITQLKKIFPTQIQNIRGVGYQMIL</sequence>
<name>A0A1W1CS59_9ZZZZ</name>
<dbReference type="Pfam" id="PF00486">
    <property type="entry name" value="Trans_reg_C"/>
    <property type="match status" value="1"/>
</dbReference>
<dbReference type="InterPro" id="IPR001789">
    <property type="entry name" value="Sig_transdc_resp-reg_receiver"/>
</dbReference>
<feature type="domain" description="OmpR/PhoB-type" evidence="7">
    <location>
        <begin position="123"/>
        <end position="216"/>
    </location>
</feature>
<dbReference type="PROSITE" id="PS51755">
    <property type="entry name" value="OMPR_PHOB"/>
    <property type="match status" value="1"/>
</dbReference>